<feature type="transmembrane region" description="Helical" evidence="7">
    <location>
        <begin position="56"/>
        <end position="78"/>
    </location>
</feature>
<accession>A0A0A9H753</accession>
<keyword evidence="3 7" id="KW-0812">Transmembrane</keyword>
<proteinExistence type="predicted"/>
<evidence type="ECO:0000259" key="8">
    <source>
        <dbReference type="Pfam" id="PF01490"/>
    </source>
</evidence>
<comment type="subcellular location">
    <subcellularLocation>
        <location evidence="1">Membrane</location>
    </subcellularLocation>
</comment>
<feature type="domain" description="Amino acid transporter transmembrane" evidence="8">
    <location>
        <begin position="10"/>
        <end position="83"/>
    </location>
</feature>
<name>A0A0A9H753_ARUDO</name>
<dbReference type="AlphaFoldDB" id="A0A0A9H753"/>
<dbReference type="InterPro" id="IPR013057">
    <property type="entry name" value="AA_transpt_TM"/>
</dbReference>
<sequence>MGVGAFDGVGFHDKGVIVNWSGIPTTMSLYAFCFSGHAVFPMIYTRMRNRNTFPIVLLICFIICTLGYGLMGVTGYLMCGESLRS</sequence>
<protein>
    <recommendedName>
        <fullName evidence="8">Amino acid transporter transmembrane domain-containing protein</fullName>
    </recommendedName>
</protein>
<evidence type="ECO:0000313" key="9">
    <source>
        <dbReference type="EMBL" id="JAE30681.1"/>
    </source>
</evidence>
<dbReference type="EMBL" id="GBRH01167215">
    <property type="protein sequence ID" value="JAE30681.1"/>
    <property type="molecule type" value="Transcribed_RNA"/>
</dbReference>
<evidence type="ECO:0000256" key="4">
    <source>
        <dbReference type="ARBA" id="ARBA00022970"/>
    </source>
</evidence>
<organism evidence="9">
    <name type="scientific">Arundo donax</name>
    <name type="common">Giant reed</name>
    <name type="synonym">Donax arundinaceus</name>
    <dbReference type="NCBI Taxonomy" id="35708"/>
    <lineage>
        <taxon>Eukaryota</taxon>
        <taxon>Viridiplantae</taxon>
        <taxon>Streptophyta</taxon>
        <taxon>Embryophyta</taxon>
        <taxon>Tracheophyta</taxon>
        <taxon>Spermatophyta</taxon>
        <taxon>Magnoliopsida</taxon>
        <taxon>Liliopsida</taxon>
        <taxon>Poales</taxon>
        <taxon>Poaceae</taxon>
        <taxon>PACMAD clade</taxon>
        <taxon>Arundinoideae</taxon>
        <taxon>Arundineae</taxon>
        <taxon>Arundo</taxon>
    </lineage>
</organism>
<feature type="transmembrane region" description="Helical" evidence="7">
    <location>
        <begin position="27"/>
        <end position="44"/>
    </location>
</feature>
<evidence type="ECO:0000256" key="1">
    <source>
        <dbReference type="ARBA" id="ARBA00004370"/>
    </source>
</evidence>
<evidence type="ECO:0000256" key="3">
    <source>
        <dbReference type="ARBA" id="ARBA00022692"/>
    </source>
</evidence>
<reference evidence="9" key="2">
    <citation type="journal article" date="2015" name="Data Brief">
        <title>Shoot transcriptome of the giant reed, Arundo donax.</title>
        <authorList>
            <person name="Barrero R.A."/>
            <person name="Guerrero F.D."/>
            <person name="Moolhuijzen P."/>
            <person name="Goolsby J.A."/>
            <person name="Tidwell J."/>
            <person name="Bellgard S.E."/>
            <person name="Bellgard M.I."/>
        </authorList>
    </citation>
    <scope>NUCLEOTIDE SEQUENCE</scope>
    <source>
        <tissue evidence="9">Shoot tissue taken approximately 20 cm above the soil surface</tissue>
    </source>
</reference>
<keyword evidence="6 7" id="KW-0472">Membrane</keyword>
<evidence type="ECO:0000256" key="2">
    <source>
        <dbReference type="ARBA" id="ARBA00022448"/>
    </source>
</evidence>
<reference evidence="9" key="1">
    <citation type="submission" date="2014-09" db="EMBL/GenBank/DDBJ databases">
        <authorList>
            <person name="Magalhaes I.L.F."/>
            <person name="Oliveira U."/>
            <person name="Santos F.R."/>
            <person name="Vidigal T.H.D.A."/>
            <person name="Brescovit A.D."/>
            <person name="Santos A.J."/>
        </authorList>
    </citation>
    <scope>NUCLEOTIDE SEQUENCE</scope>
    <source>
        <tissue evidence="9">Shoot tissue taken approximately 20 cm above the soil surface</tissue>
    </source>
</reference>
<dbReference type="GO" id="GO:0006865">
    <property type="term" value="P:amino acid transport"/>
    <property type="evidence" value="ECO:0007669"/>
    <property type="project" value="UniProtKB-KW"/>
</dbReference>
<evidence type="ECO:0000256" key="7">
    <source>
        <dbReference type="SAM" id="Phobius"/>
    </source>
</evidence>
<keyword evidence="5 7" id="KW-1133">Transmembrane helix</keyword>
<dbReference type="PANTHER" id="PTHR48017">
    <property type="entry name" value="OS05G0424000 PROTEIN-RELATED"/>
    <property type="match status" value="1"/>
</dbReference>
<evidence type="ECO:0000256" key="6">
    <source>
        <dbReference type="ARBA" id="ARBA00023136"/>
    </source>
</evidence>
<dbReference type="Pfam" id="PF01490">
    <property type="entry name" value="Aa_trans"/>
    <property type="match status" value="1"/>
</dbReference>
<evidence type="ECO:0000256" key="5">
    <source>
        <dbReference type="ARBA" id="ARBA00022989"/>
    </source>
</evidence>
<dbReference type="GO" id="GO:0016020">
    <property type="term" value="C:membrane"/>
    <property type="evidence" value="ECO:0007669"/>
    <property type="project" value="UniProtKB-SubCell"/>
</dbReference>
<keyword evidence="2" id="KW-0813">Transport</keyword>
<keyword evidence="4" id="KW-0029">Amino-acid transport</keyword>